<protein>
    <submittedName>
        <fullName evidence="1">Uncharacterized protein</fullName>
    </submittedName>
</protein>
<gene>
    <name evidence="1" type="ORF">T190607A01A_50185</name>
</gene>
<keyword evidence="2" id="KW-1185">Reference proteome</keyword>
<dbReference type="RefSeq" id="WP_348713596.1">
    <property type="nucleotide sequence ID" value="NZ_CAXIXY010000007.1"/>
</dbReference>
<organism evidence="1 2">
    <name type="scientific">Tenacibaculum platacis</name>
    <dbReference type="NCBI Taxonomy" id="3137852"/>
    <lineage>
        <taxon>Bacteria</taxon>
        <taxon>Pseudomonadati</taxon>
        <taxon>Bacteroidota</taxon>
        <taxon>Flavobacteriia</taxon>
        <taxon>Flavobacteriales</taxon>
        <taxon>Flavobacteriaceae</taxon>
        <taxon>Tenacibaculum</taxon>
    </lineage>
</organism>
<comment type="caution">
    <text evidence="1">The sequence shown here is derived from an EMBL/GenBank/DDBJ whole genome shotgun (WGS) entry which is preliminary data.</text>
</comment>
<sequence>MKQSKAVLKSYFETGDRPTQEQFENLIDSFVHEDDITKIYVSSVERNEATGDSVIRLSNGSKLLIQNPANVVIQDNKIKVVDLGNIRLNEGGVGVVRKEGEARRESMKAIVDREIVEEPSRIDTPIRELPVKFYGIEGVLAATVNRLNPPVVIEEDEIVVFQYNIVQQITES</sequence>
<dbReference type="Proteomes" id="UP001497416">
    <property type="component" value="Unassembled WGS sequence"/>
</dbReference>
<name>A0ABP1EX88_9FLAO</name>
<accession>A0ABP1EX88</accession>
<proteinExistence type="predicted"/>
<evidence type="ECO:0000313" key="1">
    <source>
        <dbReference type="EMBL" id="CAL2093342.1"/>
    </source>
</evidence>
<dbReference type="EMBL" id="CAXIXY010000007">
    <property type="protein sequence ID" value="CAL2093342.1"/>
    <property type="molecule type" value="Genomic_DNA"/>
</dbReference>
<reference evidence="1 2" key="1">
    <citation type="submission" date="2024-05" db="EMBL/GenBank/DDBJ databases">
        <authorList>
            <person name="Duchaud E."/>
        </authorList>
    </citation>
    <scope>NUCLEOTIDE SEQUENCE [LARGE SCALE GENOMIC DNA]</scope>
    <source>
        <strain evidence="1">Ena-SAMPLE-TAB-13-05-2024-13:56:06:370-140302</strain>
    </source>
</reference>
<evidence type="ECO:0000313" key="2">
    <source>
        <dbReference type="Proteomes" id="UP001497416"/>
    </source>
</evidence>